<feature type="region of interest" description="Disordered" evidence="5">
    <location>
        <begin position="256"/>
        <end position="345"/>
    </location>
</feature>
<gene>
    <name evidence="7" type="ORF">BaRGS_00000875</name>
</gene>
<reference evidence="7 8" key="1">
    <citation type="journal article" date="2023" name="Sci. Data">
        <title>Genome assembly of the Korean intertidal mud-creeper Batillaria attramentaria.</title>
        <authorList>
            <person name="Patra A.K."/>
            <person name="Ho P.T."/>
            <person name="Jun S."/>
            <person name="Lee S.J."/>
            <person name="Kim Y."/>
            <person name="Won Y.J."/>
        </authorList>
    </citation>
    <scope>NUCLEOTIDE SEQUENCE [LARGE SCALE GENOMIC DNA]</scope>
    <source>
        <strain evidence="7">Wonlab-2016</strain>
    </source>
</reference>
<feature type="transmembrane region" description="Helical" evidence="6">
    <location>
        <begin position="113"/>
        <end position="135"/>
    </location>
</feature>
<dbReference type="PANTHER" id="PTHR10671">
    <property type="entry name" value="EPITHELIAL MEMBRANE PROTEIN-RELATED"/>
    <property type="match status" value="1"/>
</dbReference>
<dbReference type="InterPro" id="IPR050579">
    <property type="entry name" value="PMP-22/EMP/MP20-like"/>
</dbReference>
<evidence type="ECO:0000256" key="5">
    <source>
        <dbReference type="SAM" id="MobiDB-lite"/>
    </source>
</evidence>
<evidence type="ECO:0000313" key="8">
    <source>
        <dbReference type="Proteomes" id="UP001519460"/>
    </source>
</evidence>
<comment type="subcellular location">
    <subcellularLocation>
        <location evidence="1">Membrane</location>
        <topology evidence="1">Multi-pass membrane protein</topology>
    </subcellularLocation>
</comment>
<feature type="transmembrane region" description="Helical" evidence="6">
    <location>
        <begin position="78"/>
        <end position="101"/>
    </location>
</feature>
<accession>A0ABD0M840</accession>
<dbReference type="Proteomes" id="UP001519460">
    <property type="component" value="Unassembled WGS sequence"/>
</dbReference>
<keyword evidence="2 6" id="KW-0812">Transmembrane</keyword>
<evidence type="ECO:0000256" key="3">
    <source>
        <dbReference type="ARBA" id="ARBA00022989"/>
    </source>
</evidence>
<dbReference type="GO" id="GO:0016020">
    <property type="term" value="C:membrane"/>
    <property type="evidence" value="ECO:0007669"/>
    <property type="project" value="UniProtKB-SubCell"/>
</dbReference>
<keyword evidence="3 6" id="KW-1133">Transmembrane helix</keyword>
<feature type="compositionally biased region" description="Polar residues" evidence="5">
    <location>
        <begin position="292"/>
        <end position="322"/>
    </location>
</feature>
<sequence>MACGGQAHPVYWVGIVVLCLAFALSLAGLASPYWREFDQIVKNKNTYRHSHEGLWQCQSQLDEDGCFGTDHTSGLWRVIQALEVVSIVCLFCGCLGSLICLKGAYRRAAKGCHSCAAAAVLTGAVFGLAGDMGYVGHVEVYSRPLAGDIPYSWSFALSVAGHISSLIAAVIILASAMCCRPKFSLQKARPYLEDYDLQKVGSGPLQYVYTLPVPLASPYYLADSSYWPNKGDFYKKGQPPSKDYYHRDFSQTWPAIKGDHPEKEKWPGKGDHHQKRVHVNGARVLEDDSMLSAKNSSGVGLSPLNKTTSTNIHEQSDSQSQHRPIGGAQPHRGHAHQNDRTSPLRDPLQIDAANLKNLHKASYTVAAHGPVTEAAVSQTDRAIMDTSAGERLIWRPKATPPEYDRPMTGHPVLVRQHHVQEAPAYYTLPVKRFLYMPDTHNARARRPGTERVLIKAGGDTFLL</sequence>
<dbReference type="PANTHER" id="PTHR10671:SF108">
    <property type="entry name" value="CLAUDIN FAMILY PROTEIN-RELATED"/>
    <property type="match status" value="1"/>
</dbReference>
<evidence type="ECO:0000256" key="2">
    <source>
        <dbReference type="ARBA" id="ARBA00022692"/>
    </source>
</evidence>
<feature type="compositionally biased region" description="Basic and acidic residues" evidence="5">
    <location>
        <begin position="257"/>
        <end position="271"/>
    </location>
</feature>
<comment type="caution">
    <text evidence="7">The sequence shown here is derived from an EMBL/GenBank/DDBJ whole genome shotgun (WGS) entry which is preliminary data.</text>
</comment>
<evidence type="ECO:0000256" key="6">
    <source>
        <dbReference type="SAM" id="Phobius"/>
    </source>
</evidence>
<keyword evidence="8" id="KW-1185">Reference proteome</keyword>
<keyword evidence="4 6" id="KW-0472">Membrane</keyword>
<proteinExistence type="predicted"/>
<evidence type="ECO:0000256" key="4">
    <source>
        <dbReference type="ARBA" id="ARBA00023136"/>
    </source>
</evidence>
<name>A0ABD0M840_9CAEN</name>
<evidence type="ECO:0000313" key="7">
    <source>
        <dbReference type="EMBL" id="KAK7507910.1"/>
    </source>
</evidence>
<dbReference type="AlphaFoldDB" id="A0ABD0M840"/>
<protein>
    <submittedName>
        <fullName evidence="7">Uncharacterized protein</fullName>
    </submittedName>
</protein>
<feature type="transmembrane region" description="Helical" evidence="6">
    <location>
        <begin position="12"/>
        <end position="34"/>
    </location>
</feature>
<organism evidence="7 8">
    <name type="scientific">Batillaria attramentaria</name>
    <dbReference type="NCBI Taxonomy" id="370345"/>
    <lineage>
        <taxon>Eukaryota</taxon>
        <taxon>Metazoa</taxon>
        <taxon>Spiralia</taxon>
        <taxon>Lophotrochozoa</taxon>
        <taxon>Mollusca</taxon>
        <taxon>Gastropoda</taxon>
        <taxon>Caenogastropoda</taxon>
        <taxon>Sorbeoconcha</taxon>
        <taxon>Cerithioidea</taxon>
        <taxon>Batillariidae</taxon>
        <taxon>Batillaria</taxon>
    </lineage>
</organism>
<dbReference type="Gene3D" id="1.20.140.150">
    <property type="match status" value="1"/>
</dbReference>
<feature type="transmembrane region" description="Helical" evidence="6">
    <location>
        <begin position="155"/>
        <end position="179"/>
    </location>
</feature>
<dbReference type="EMBL" id="JACVVK020000003">
    <property type="protein sequence ID" value="KAK7507910.1"/>
    <property type="molecule type" value="Genomic_DNA"/>
</dbReference>
<evidence type="ECO:0000256" key="1">
    <source>
        <dbReference type="ARBA" id="ARBA00004141"/>
    </source>
</evidence>